<dbReference type="RefSeq" id="WP_150547883.1">
    <property type="nucleotide sequence ID" value="NZ_LR215729.2"/>
</dbReference>
<gene>
    <name evidence="2" type="ORF">PMYSY11_1323</name>
</gene>
<dbReference type="GO" id="GO:0006171">
    <property type="term" value="P:cAMP biosynthetic process"/>
    <property type="evidence" value="ECO:0007669"/>
    <property type="project" value="InterPro"/>
</dbReference>
<reference evidence="2" key="1">
    <citation type="submission" date="2019-02" db="EMBL/GenBank/DDBJ databases">
        <authorList>
            <consortium name="Genoscope - CEA"/>
            <person name="William W."/>
        </authorList>
    </citation>
    <scope>NUCLEOTIDE SEQUENCE [LARGE SCALE GENOMIC DNA]</scope>
    <source>
        <strain evidence="2">YSy11</strain>
    </source>
</reference>
<dbReference type="Pfam" id="PF01295">
    <property type="entry name" value="Adenylate_cycl"/>
    <property type="match status" value="1"/>
</dbReference>
<protein>
    <submittedName>
        <fullName evidence="2">Adenylate cyclase</fullName>
    </submittedName>
</protein>
<feature type="domain" description="Adenylate cyclase class-I N-terminal" evidence="1">
    <location>
        <begin position="20"/>
        <end position="216"/>
    </location>
</feature>
<dbReference type="EMBL" id="LR215729">
    <property type="protein sequence ID" value="VEV96370.1"/>
    <property type="molecule type" value="Genomic_DNA"/>
</dbReference>
<dbReference type="AlphaFoldDB" id="A0A653E0W3"/>
<dbReference type="InterPro" id="IPR024685">
    <property type="entry name" value="Adenylate_cyclase_1_N"/>
</dbReference>
<proteinExistence type="predicted"/>
<name>A0A653E0W3_9PSED</name>
<dbReference type="PANTHER" id="PTHR38760:SF1">
    <property type="entry name" value="ADENYLATE CYCLASE"/>
    <property type="match status" value="1"/>
</dbReference>
<dbReference type="Pfam" id="PF12633">
    <property type="entry name" value="Adenyl_cycl_N"/>
    <property type="match status" value="1"/>
</dbReference>
<accession>A0A653E0W3</accession>
<dbReference type="PIRSF" id="PIRSF001444">
    <property type="entry name" value="Adenylate_cycl"/>
    <property type="match status" value="1"/>
</dbReference>
<evidence type="ECO:0000259" key="1">
    <source>
        <dbReference type="Pfam" id="PF12633"/>
    </source>
</evidence>
<organism evidence="2">
    <name type="scientific">Pseudomonas marincola</name>
    <dbReference type="NCBI Taxonomy" id="437900"/>
    <lineage>
        <taxon>Bacteria</taxon>
        <taxon>Pseudomonadati</taxon>
        <taxon>Pseudomonadota</taxon>
        <taxon>Gammaproteobacteria</taxon>
        <taxon>Pseudomonadales</taxon>
        <taxon>Pseudomonadaceae</taxon>
        <taxon>Pseudomonas</taxon>
    </lineage>
</organism>
<dbReference type="GO" id="GO:0004016">
    <property type="term" value="F:adenylate cyclase activity"/>
    <property type="evidence" value="ECO:0007669"/>
    <property type="project" value="InterPro"/>
</dbReference>
<sequence>MTRNQELRPDLDDGIDRKVLSQLRARFMSINQGRLLRALQPLSARQRAVIKLLPLLFDVNHPLLPGYVSGLTPAGLSAYQPDNEALAEAQRLTRSFTYKPLPRMAPRALHGLFLMGSLGTLAQAEQSDMDVWLCHAPDIDEQGLAELRNKARLLEQWAISMGAQLHVFLVDPQRFRQAERDARLTSDDCGTTQHYLLLDEFYRTAIWLAGRTPLWWLVPAFEEHRYDDYTHQLLSKRFVAADEVIDFGHLAHIPPNEFVGAGMWQLFKGIESPYKSALKLLLTEVYASEHPQVECLALRFKRAVYANQLDLNELDPYLVVYRRLEEYLSTSQSSERLEMVRRCLYLKVNRMLSRPPRNRQKSWQRVLLEKLCREWQWDERQLRLLDSRSQWKLRQVSNERRMLINELTYSYRFLQKFAADLKISTSTSKRDLALLGRRLYAAFERRPGKIEFFNPGIAPDLGEDALTLVQHTQPDTAEPTQWALYSGNLVTSEISNFAPLKRTSNLIALLTWCHRNGVIDSGTHLSLHPGSSDLSEFELANLLDSLQQTIKLPLATATEAELLRSSIPRSVLLLVNVGIDPLKQHSQLNVHLATDQTDALNYSGAQDNLVQCIDRVTLNSWNEVQVKHYQGPNALLDCLRDHLDTLPVNAELPALSVKCFCRNRANTITKRVESLFIESQKHYRAARPSRFLLQIQHQYHVLELVPRQVRHIALKNRAALVDYLGQPQSQFVDLRLDSNALPRDDLRLILGSARTDCIQVFYRLFAQTQEAEISVLDEHNALWRQRCPLQSEQHMLIPLDRLLQSLLFRRSARGQLDPSTSPDELEVVYYQLLCNSNGMVTGVQRIELQRSTVSDPFYDIQAIIEPGAGKRLQVTLYCNHREFSALEYAEGLFVAVAREILAQRKADENYPCYISDIDYTAVDQQKPMQTVQALRYKTTLELALNKALSSPKLNTQPR</sequence>
<dbReference type="PANTHER" id="PTHR38760">
    <property type="entry name" value="ADENYLATE CYCLASE"/>
    <property type="match status" value="1"/>
</dbReference>
<evidence type="ECO:0000313" key="2">
    <source>
        <dbReference type="EMBL" id="VEV96370.1"/>
    </source>
</evidence>
<dbReference type="InterPro" id="IPR000274">
    <property type="entry name" value="Adenylate_cyclase_1"/>
</dbReference>